<evidence type="ECO:0000313" key="1">
    <source>
        <dbReference type="EMBL" id="CAG1834917.1"/>
    </source>
</evidence>
<dbReference type="OMA" id="RICMAAT"/>
<protein>
    <submittedName>
        <fullName evidence="1">(wild Malaysian banana) hypothetical protein</fullName>
    </submittedName>
</protein>
<gene>
    <name evidence="1" type="ORF">GSMUA_230220.1</name>
</gene>
<dbReference type="EMBL" id="HG996474">
    <property type="protein sequence ID" value="CAG1834917.1"/>
    <property type="molecule type" value="Genomic_DNA"/>
</dbReference>
<name>A0A804KIL3_MUSAM</name>
<dbReference type="EnsemblPlants" id="Ma09_t11820.1">
    <property type="protein sequence ID" value="Ma09_p11820.1"/>
    <property type="gene ID" value="Ma09_g11820"/>
</dbReference>
<dbReference type="GO" id="GO:0005886">
    <property type="term" value="C:plasma membrane"/>
    <property type="evidence" value="ECO:0007669"/>
    <property type="project" value="EnsemblPlants"/>
</dbReference>
<dbReference type="FunCoup" id="A0A804KIL3">
    <property type="interactions" value="32"/>
</dbReference>
<dbReference type="PANTHER" id="PTHR33090">
    <property type="entry name" value="DUF3774 DOMAIN PROTEIN-RELATED"/>
    <property type="match status" value="1"/>
</dbReference>
<evidence type="ECO:0000313" key="3">
    <source>
        <dbReference type="Proteomes" id="UP000012960"/>
    </source>
</evidence>
<reference evidence="1" key="1">
    <citation type="submission" date="2021-03" db="EMBL/GenBank/DDBJ databases">
        <authorList>
            <consortium name="Genoscope - CEA"/>
            <person name="William W."/>
        </authorList>
    </citation>
    <scope>NUCLEOTIDE SEQUENCE</scope>
    <source>
        <strain evidence="1">Doubled-haploid Pahang</strain>
    </source>
</reference>
<evidence type="ECO:0000313" key="2">
    <source>
        <dbReference type="EnsemblPlants" id="Ma09_p11820.1"/>
    </source>
</evidence>
<sequence>MSYLNRVWMAATVAVVQGHTDHGINSSQLRSLHRAGDRLASAAAAAAATGVGIGRALGGAGAEERRKQADDSLRQVMYLSCWGPS</sequence>
<dbReference type="Proteomes" id="UP000012960">
    <property type="component" value="Unplaced"/>
</dbReference>
<dbReference type="AlphaFoldDB" id="A0A804KIL3"/>
<dbReference type="Gramene" id="Ma09_t11820.1">
    <property type="protein sequence ID" value="Ma09_p11820.1"/>
    <property type="gene ID" value="Ma09_g11820"/>
</dbReference>
<organism evidence="2 3">
    <name type="scientific">Musa acuminata subsp. malaccensis</name>
    <name type="common">Wild banana</name>
    <name type="synonym">Musa malaccensis</name>
    <dbReference type="NCBI Taxonomy" id="214687"/>
    <lineage>
        <taxon>Eukaryota</taxon>
        <taxon>Viridiplantae</taxon>
        <taxon>Streptophyta</taxon>
        <taxon>Embryophyta</taxon>
        <taxon>Tracheophyta</taxon>
        <taxon>Spermatophyta</taxon>
        <taxon>Magnoliopsida</taxon>
        <taxon>Liliopsida</taxon>
        <taxon>Zingiberales</taxon>
        <taxon>Musaceae</taxon>
        <taxon>Musa</taxon>
    </lineage>
</organism>
<reference evidence="2" key="2">
    <citation type="submission" date="2021-05" db="UniProtKB">
        <authorList>
            <consortium name="EnsemblPlants"/>
        </authorList>
    </citation>
    <scope>IDENTIFICATION</scope>
    <source>
        <strain evidence="2">subsp. malaccensis</strain>
    </source>
</reference>
<dbReference type="Pfam" id="PF12609">
    <property type="entry name" value="DUF3774"/>
    <property type="match status" value="1"/>
</dbReference>
<dbReference type="OrthoDB" id="776602at2759"/>
<keyword evidence="3" id="KW-1185">Reference proteome</keyword>
<proteinExistence type="predicted"/>
<accession>A0A804KIL3</accession>
<dbReference type="InterPro" id="IPR022251">
    <property type="entry name" value="DUF3774_wound-induced"/>
</dbReference>